<accession>A0A1A9ARD0</accession>
<evidence type="ECO:0000256" key="1">
    <source>
        <dbReference type="SAM" id="MobiDB-lite"/>
    </source>
</evidence>
<feature type="region of interest" description="Disordered" evidence="1">
    <location>
        <begin position="222"/>
        <end position="276"/>
    </location>
</feature>
<dbReference type="Pfam" id="PF05795">
    <property type="entry name" value="Plasmodium_Vir"/>
    <property type="match status" value="1"/>
</dbReference>
<organism evidence="2 3">
    <name type="scientific">Plasmodium ovale wallikeri</name>
    <dbReference type="NCBI Taxonomy" id="864142"/>
    <lineage>
        <taxon>Eukaryota</taxon>
        <taxon>Sar</taxon>
        <taxon>Alveolata</taxon>
        <taxon>Apicomplexa</taxon>
        <taxon>Aconoidasida</taxon>
        <taxon>Haemosporida</taxon>
        <taxon>Plasmodiidae</taxon>
        <taxon>Plasmodium</taxon>
        <taxon>Plasmodium (Plasmodium)</taxon>
    </lineage>
</organism>
<gene>
    <name evidence="2" type="ORF">POVWA2_094050</name>
</gene>
<evidence type="ECO:0000313" key="3">
    <source>
        <dbReference type="Proteomes" id="UP000078550"/>
    </source>
</evidence>
<reference evidence="3" key="1">
    <citation type="submission" date="2016-05" db="EMBL/GenBank/DDBJ databases">
        <authorList>
            <person name="Naeem Raeece"/>
        </authorList>
    </citation>
    <scope>NUCLEOTIDE SEQUENCE [LARGE SCALE GENOMIC DNA]</scope>
</reference>
<sequence>MRTVQLQCSYNSTKELFSEKFYDAMNNDSSDLSKYDNECNDIHVHNPKDKMIKICKKYLRYLEYCKLLHNENSLYKVSILFNYWLCGMLTHIYGANNTDKIITDFSALQLKWTYFDYSRINNQYYKKCKPELSMVNHHDWDKRKKLFDYYVDYDILSTMAKTFDDDCKYYKKIEEKKSLYEHFDEQCLLDNYNCPDFYEKCKPYKPDSVLSQLSCHEKITREQPDAKVAERPHAMQHASASDQDTEVGPHGPGEPGFASGSETEVTSDTSPIGTKVGQSVLGITPVLLTASALYRYRPIGSWIRNLGKNSTTSITDMDGEMEGFLGDTQETGDRLLGETSNYISYQPM</sequence>
<name>A0A1A9ARD0_PLAOA</name>
<dbReference type="EMBL" id="FLRE01003118">
    <property type="protein sequence ID" value="SBT59263.1"/>
    <property type="molecule type" value="Genomic_DNA"/>
</dbReference>
<evidence type="ECO:0000313" key="2">
    <source>
        <dbReference type="EMBL" id="SBT59263.1"/>
    </source>
</evidence>
<dbReference type="Proteomes" id="UP000078550">
    <property type="component" value="Unassembled WGS sequence"/>
</dbReference>
<dbReference type="AlphaFoldDB" id="A0A1A9ARD0"/>
<protein>
    <submittedName>
        <fullName evidence="2">PIR Superfamily Protein</fullName>
    </submittedName>
</protein>
<dbReference type="InterPro" id="IPR008780">
    <property type="entry name" value="Plasmodium_Vir"/>
</dbReference>
<proteinExistence type="predicted"/>
<feature type="compositionally biased region" description="Polar residues" evidence="1">
    <location>
        <begin position="260"/>
        <end position="272"/>
    </location>
</feature>
<feature type="compositionally biased region" description="Basic and acidic residues" evidence="1">
    <location>
        <begin position="222"/>
        <end position="233"/>
    </location>
</feature>